<proteinExistence type="predicted"/>
<dbReference type="AlphaFoldDB" id="A0A286R9R8"/>
<protein>
    <submittedName>
        <fullName evidence="1">Uncharacterized protein</fullName>
    </submittedName>
</protein>
<gene>
    <name evidence="1" type="ORF">THTE_0094</name>
</gene>
<name>A0A286R9R8_9BACT</name>
<dbReference type="KEGG" id="ttf:THTE_0094"/>
<evidence type="ECO:0000313" key="2">
    <source>
        <dbReference type="Proteomes" id="UP000215086"/>
    </source>
</evidence>
<sequence length="37" mass="4232">MLCNQLKFHTCHLCRVANHSRVPDDQCQGESVLTLSF</sequence>
<keyword evidence="2" id="KW-1185">Reference proteome</keyword>
<dbReference type="EMBL" id="CP018477">
    <property type="protein sequence ID" value="ASV72696.1"/>
    <property type="molecule type" value="Genomic_DNA"/>
</dbReference>
<reference evidence="1 2" key="1">
    <citation type="journal article" name="Front. Microbiol.">
        <title>Sugar Metabolism of the First Thermophilic Planctomycete Thermogutta terrifontis: Comparative Genomic and Transcriptomic Approaches.</title>
        <authorList>
            <person name="Elcheninov A.G."/>
            <person name="Menzel P."/>
            <person name="Gudbergsdottir S.R."/>
            <person name="Slesarev A.I."/>
            <person name="Kadnikov V.V."/>
            <person name="Krogh A."/>
            <person name="Bonch-Osmolovskaya E.A."/>
            <person name="Peng X."/>
            <person name="Kublanov I.V."/>
        </authorList>
    </citation>
    <scope>NUCLEOTIDE SEQUENCE [LARGE SCALE GENOMIC DNA]</scope>
    <source>
        <strain evidence="1 2">R1</strain>
    </source>
</reference>
<evidence type="ECO:0000313" key="1">
    <source>
        <dbReference type="EMBL" id="ASV72696.1"/>
    </source>
</evidence>
<dbReference type="Proteomes" id="UP000215086">
    <property type="component" value="Chromosome"/>
</dbReference>
<organism evidence="1 2">
    <name type="scientific">Thermogutta terrifontis</name>
    <dbReference type="NCBI Taxonomy" id="1331910"/>
    <lineage>
        <taxon>Bacteria</taxon>
        <taxon>Pseudomonadati</taxon>
        <taxon>Planctomycetota</taxon>
        <taxon>Planctomycetia</taxon>
        <taxon>Pirellulales</taxon>
        <taxon>Thermoguttaceae</taxon>
        <taxon>Thermogutta</taxon>
    </lineage>
</organism>
<accession>A0A286R9R8</accession>